<organism evidence="11 12">
    <name type="scientific">Eiseniibacteriota bacterium</name>
    <dbReference type="NCBI Taxonomy" id="2212470"/>
    <lineage>
        <taxon>Bacteria</taxon>
        <taxon>Candidatus Eiseniibacteriota</taxon>
    </lineage>
</organism>
<sequence length="259" mass="27571">MHRLERLAKTAGTSPWVIPYLTAGYPAKEETLDLLRALERGGADAIEVGLPFSDPLADGPVIQATSQASLDGGTTTAWILETVAAFRRESDLPILVMGYLNPMMRFGLEAFFEKASEVGVDGLIVPDVPPEEAKPLQSMADKANLSWVFLAAPTSGVQRLKQVDACSTHFSYCVAVTGVTGSRQSLPDDIKNYLAEAKSSMEKPFVVGFGISEAKHVTQVCPPAAGVVVGSALLKAIGEAPNPASRVQVAEDFMKALRP</sequence>
<evidence type="ECO:0000256" key="6">
    <source>
        <dbReference type="ARBA" id="ARBA00023141"/>
    </source>
</evidence>
<dbReference type="InterPro" id="IPR011060">
    <property type="entry name" value="RibuloseP-bd_barrel"/>
</dbReference>
<evidence type="ECO:0000256" key="8">
    <source>
        <dbReference type="ARBA" id="ARBA00049047"/>
    </source>
</evidence>
<dbReference type="EMBL" id="JABDJR010000242">
    <property type="protein sequence ID" value="NNF06377.1"/>
    <property type="molecule type" value="Genomic_DNA"/>
</dbReference>
<dbReference type="InterPro" id="IPR018204">
    <property type="entry name" value="Trp_synthase_alpha_AS"/>
</dbReference>
<keyword evidence="6 9" id="KW-0057">Aromatic amino acid biosynthesis</keyword>
<evidence type="ECO:0000256" key="4">
    <source>
        <dbReference type="ARBA" id="ARBA00022605"/>
    </source>
</evidence>
<evidence type="ECO:0000256" key="2">
    <source>
        <dbReference type="ARBA" id="ARBA00004733"/>
    </source>
</evidence>
<dbReference type="Pfam" id="PF00290">
    <property type="entry name" value="Trp_syntA"/>
    <property type="match status" value="1"/>
</dbReference>
<dbReference type="PANTHER" id="PTHR43406">
    <property type="entry name" value="TRYPTOPHAN SYNTHASE, ALPHA CHAIN"/>
    <property type="match status" value="1"/>
</dbReference>
<dbReference type="AlphaFoldDB" id="A0A7Y2E8P7"/>
<dbReference type="Gene3D" id="3.20.20.70">
    <property type="entry name" value="Aldolase class I"/>
    <property type="match status" value="1"/>
</dbReference>
<dbReference type="PROSITE" id="PS00167">
    <property type="entry name" value="TRP_SYNTHASE_ALPHA"/>
    <property type="match status" value="1"/>
</dbReference>
<dbReference type="Proteomes" id="UP000547674">
    <property type="component" value="Unassembled WGS sequence"/>
</dbReference>
<proteinExistence type="inferred from homology"/>
<feature type="active site" description="Proton acceptor" evidence="9">
    <location>
        <position position="47"/>
    </location>
</feature>
<protein>
    <recommendedName>
        <fullName evidence="9">Tryptophan synthase alpha chain</fullName>
        <ecNumber evidence="9">4.2.1.20</ecNumber>
    </recommendedName>
</protein>
<keyword evidence="7 9" id="KW-0456">Lyase</keyword>
<evidence type="ECO:0000256" key="10">
    <source>
        <dbReference type="RuleBase" id="RU003662"/>
    </source>
</evidence>
<evidence type="ECO:0000256" key="7">
    <source>
        <dbReference type="ARBA" id="ARBA00023239"/>
    </source>
</evidence>
<comment type="function">
    <text evidence="1 9">The alpha subunit is responsible for the aldol cleavage of indoleglycerol phosphate to indole and glyceraldehyde 3-phosphate.</text>
</comment>
<keyword evidence="5 9" id="KW-0822">Tryptophan biosynthesis</keyword>
<comment type="similarity">
    <text evidence="9 10">Belongs to the TrpA family.</text>
</comment>
<name>A0A7Y2E8P7_UNCEI</name>
<dbReference type="InterPro" id="IPR002028">
    <property type="entry name" value="Trp_synthase_suA"/>
</dbReference>
<dbReference type="SUPFAM" id="SSF51366">
    <property type="entry name" value="Ribulose-phoshate binding barrel"/>
    <property type="match status" value="1"/>
</dbReference>
<keyword evidence="4 9" id="KW-0028">Amino-acid biosynthesis</keyword>
<dbReference type="FunFam" id="3.20.20.70:FF:000037">
    <property type="entry name" value="Tryptophan synthase alpha chain"/>
    <property type="match status" value="1"/>
</dbReference>
<feature type="active site" description="Proton acceptor" evidence="9">
    <location>
        <position position="58"/>
    </location>
</feature>
<evidence type="ECO:0000256" key="3">
    <source>
        <dbReference type="ARBA" id="ARBA00011270"/>
    </source>
</evidence>
<comment type="subunit">
    <text evidence="3 9">Tetramer of two alpha and two beta chains.</text>
</comment>
<dbReference type="NCBIfam" id="TIGR00262">
    <property type="entry name" value="trpA"/>
    <property type="match status" value="1"/>
</dbReference>
<dbReference type="HAMAP" id="MF_00131">
    <property type="entry name" value="Trp_synth_alpha"/>
    <property type="match status" value="1"/>
</dbReference>
<evidence type="ECO:0000256" key="5">
    <source>
        <dbReference type="ARBA" id="ARBA00022822"/>
    </source>
</evidence>
<evidence type="ECO:0000256" key="9">
    <source>
        <dbReference type="HAMAP-Rule" id="MF_00131"/>
    </source>
</evidence>
<dbReference type="InterPro" id="IPR013785">
    <property type="entry name" value="Aldolase_TIM"/>
</dbReference>
<dbReference type="GO" id="GO:0005829">
    <property type="term" value="C:cytosol"/>
    <property type="evidence" value="ECO:0007669"/>
    <property type="project" value="TreeGrafter"/>
</dbReference>
<comment type="caution">
    <text evidence="11">The sequence shown here is derived from an EMBL/GenBank/DDBJ whole genome shotgun (WGS) entry which is preliminary data.</text>
</comment>
<dbReference type="GO" id="GO:0004834">
    <property type="term" value="F:tryptophan synthase activity"/>
    <property type="evidence" value="ECO:0007669"/>
    <property type="project" value="UniProtKB-UniRule"/>
</dbReference>
<dbReference type="UniPathway" id="UPA00035">
    <property type="reaction ID" value="UER00044"/>
</dbReference>
<comment type="pathway">
    <text evidence="2 9">Amino-acid biosynthesis; L-tryptophan biosynthesis; L-tryptophan from chorismate: step 5/5.</text>
</comment>
<dbReference type="PANTHER" id="PTHR43406:SF1">
    <property type="entry name" value="TRYPTOPHAN SYNTHASE ALPHA CHAIN, CHLOROPLASTIC"/>
    <property type="match status" value="1"/>
</dbReference>
<evidence type="ECO:0000313" key="11">
    <source>
        <dbReference type="EMBL" id="NNF06377.1"/>
    </source>
</evidence>
<evidence type="ECO:0000313" key="12">
    <source>
        <dbReference type="Proteomes" id="UP000547674"/>
    </source>
</evidence>
<accession>A0A7Y2E8P7</accession>
<comment type="catalytic activity">
    <reaction evidence="8 9">
        <text>(1S,2R)-1-C-(indol-3-yl)glycerol 3-phosphate + L-serine = D-glyceraldehyde 3-phosphate + L-tryptophan + H2O</text>
        <dbReference type="Rhea" id="RHEA:10532"/>
        <dbReference type="ChEBI" id="CHEBI:15377"/>
        <dbReference type="ChEBI" id="CHEBI:33384"/>
        <dbReference type="ChEBI" id="CHEBI:57912"/>
        <dbReference type="ChEBI" id="CHEBI:58866"/>
        <dbReference type="ChEBI" id="CHEBI:59776"/>
        <dbReference type="EC" id="4.2.1.20"/>
    </reaction>
</comment>
<dbReference type="EC" id="4.2.1.20" evidence="9"/>
<dbReference type="CDD" id="cd04724">
    <property type="entry name" value="Tryptophan_synthase_alpha"/>
    <property type="match status" value="1"/>
</dbReference>
<gene>
    <name evidence="9" type="primary">trpA</name>
    <name evidence="11" type="ORF">HKN21_06425</name>
</gene>
<reference evidence="11 12" key="1">
    <citation type="submission" date="2020-03" db="EMBL/GenBank/DDBJ databases">
        <title>Metabolic flexibility allows generalist bacteria to become dominant in a frequently disturbed ecosystem.</title>
        <authorList>
            <person name="Chen Y.-J."/>
            <person name="Leung P.M."/>
            <person name="Bay S.K."/>
            <person name="Hugenholtz P."/>
            <person name="Kessler A.J."/>
            <person name="Shelley G."/>
            <person name="Waite D.W."/>
            <person name="Cook P.L."/>
            <person name="Greening C."/>
        </authorList>
    </citation>
    <scope>NUCLEOTIDE SEQUENCE [LARGE SCALE GENOMIC DNA]</scope>
    <source>
        <strain evidence="11">SS_bin_28</strain>
    </source>
</reference>
<evidence type="ECO:0000256" key="1">
    <source>
        <dbReference type="ARBA" id="ARBA00003365"/>
    </source>
</evidence>